<evidence type="ECO:0000256" key="1">
    <source>
        <dbReference type="SAM" id="MobiDB-lite"/>
    </source>
</evidence>
<dbReference type="HOGENOM" id="CLU_3103989_0_0_10"/>
<dbReference type="AlphaFoldDB" id="D2QT44"/>
<feature type="region of interest" description="Disordered" evidence="1">
    <location>
        <begin position="8"/>
        <end position="34"/>
    </location>
</feature>
<evidence type="ECO:0000313" key="2">
    <source>
        <dbReference type="EMBL" id="ADB41976.1"/>
    </source>
</evidence>
<dbReference type="EMBL" id="CP001769">
    <property type="protein sequence ID" value="ADB41976.1"/>
    <property type="molecule type" value="Genomic_DNA"/>
</dbReference>
<dbReference type="Proteomes" id="UP000002028">
    <property type="component" value="Chromosome"/>
</dbReference>
<dbReference type="KEGG" id="sli:Slin_6014"/>
<accession>D2QT44</accession>
<sequence>MILNYFYRSGKNPQEEGLKPSRQSKYGSNPLKEGLKDPFFLCIQKKVLQAD</sequence>
<evidence type="ECO:0000313" key="3">
    <source>
        <dbReference type="Proteomes" id="UP000002028"/>
    </source>
</evidence>
<reference evidence="2 3" key="1">
    <citation type="journal article" date="2010" name="Stand. Genomic Sci.">
        <title>Complete genome sequence of Spirosoma linguale type strain (1).</title>
        <authorList>
            <person name="Lail K."/>
            <person name="Sikorski J."/>
            <person name="Saunders E."/>
            <person name="Lapidus A."/>
            <person name="Glavina Del Rio T."/>
            <person name="Copeland A."/>
            <person name="Tice H."/>
            <person name="Cheng J.-F."/>
            <person name="Lucas S."/>
            <person name="Nolan M."/>
            <person name="Bruce D."/>
            <person name="Goodwin L."/>
            <person name="Pitluck S."/>
            <person name="Ivanova N."/>
            <person name="Mavromatis K."/>
            <person name="Ovchinnikova G."/>
            <person name="Pati A."/>
            <person name="Chen A."/>
            <person name="Palaniappan K."/>
            <person name="Land M."/>
            <person name="Hauser L."/>
            <person name="Chang Y.-J."/>
            <person name="Jeffries C.D."/>
            <person name="Chain P."/>
            <person name="Brettin T."/>
            <person name="Detter J.C."/>
            <person name="Schuetze A."/>
            <person name="Rohde M."/>
            <person name="Tindall B.J."/>
            <person name="Goeker M."/>
            <person name="Bristow J."/>
            <person name="Eisen J.A."/>
            <person name="Markowitz V."/>
            <person name="Hugenholtz P."/>
            <person name="Kyrpides N.C."/>
            <person name="Klenk H.-P."/>
            <person name="Chen F."/>
        </authorList>
    </citation>
    <scope>NUCLEOTIDE SEQUENCE [LARGE SCALE GENOMIC DNA]</scope>
    <source>
        <strain evidence="3">ATCC 33905 / DSM 74 / LMG 10896 / Claus 1</strain>
    </source>
</reference>
<keyword evidence="3" id="KW-1185">Reference proteome</keyword>
<proteinExistence type="predicted"/>
<name>D2QT44_SPILD</name>
<protein>
    <submittedName>
        <fullName evidence="2">Uncharacterized protein</fullName>
    </submittedName>
</protein>
<gene>
    <name evidence="2" type="ordered locus">Slin_6014</name>
</gene>
<organism evidence="2 3">
    <name type="scientific">Spirosoma linguale (strain ATCC 33905 / DSM 74 / LMG 10896 / Claus 1)</name>
    <dbReference type="NCBI Taxonomy" id="504472"/>
    <lineage>
        <taxon>Bacteria</taxon>
        <taxon>Pseudomonadati</taxon>
        <taxon>Bacteroidota</taxon>
        <taxon>Cytophagia</taxon>
        <taxon>Cytophagales</taxon>
        <taxon>Cytophagaceae</taxon>
        <taxon>Spirosoma</taxon>
    </lineage>
</organism>